<evidence type="ECO:0000313" key="2">
    <source>
        <dbReference type="Proteomes" id="UP000245631"/>
    </source>
</evidence>
<dbReference type="InterPro" id="IPR027417">
    <property type="entry name" value="P-loop_NTPase"/>
</dbReference>
<sequence length="1513" mass="168525">MHRGGIADKVGNRFEARWLTHQLLGLLDGTVQEVTVEALGDEEQGFEFSLTRAAGSEWHQCKRQIASGTWSIAALDAAGVLRAFRAKTAADGARCLFVSSDPSPPVKLLQDKLPATHSLEAFETSLSDKETQHWCLLKERLGCNGTEAFRFLGMTEFRTLSEPDLAENLRARIAYWFKGDPDSIAARFRSWLEEERNFNRPLLYDDIIGFIRGAGIETKQYELDRALPGRIRDATSSYVGSYPPLGAGLYRIERAAVRDVLSEMQGGARVVLLAGAAGIGKSAILSDVIEQLRAQGTLHLAFRVDQAGPIATLDELGAQTVGTADNPAVILEQLAANKCAVLLIDQADAVSEVSGRIAELRRVVLDLVRKAKQYPHVQLIFACRSFDLDNDHAFREIAEAKGNARVDVGLFERAEVDPVLARLGILCDPANARLMALLALPIGLTLAAALAQSGISDLRRIEHLSELYGRLLTVREQEIQRDFRPGWSVFAPLTTLAIAMSERQELVAPVVTLDPFAGALEILQRAGLIVVRGQRVGFLHESLFDYLHARAFVQERKPLIDFLLASEQTLFRRTQTRQILAFERELERARYLADLSAILNDARVRPHIRETVVRWLATIPDPTTAEWEIVERYAHRDGLPVKSGSVIYERRPWFDLLHAQDVIQAWLAHDGEDLNWALGLLRSVAPLAPNEVSQLLNDFLERRPERIREVFGTLRFIDPKADAKPLADCLIASLARAVPQDWETGGNDWDDYYGSWIKAAPNEAARIFGAQLERWFRLHPEGHPFEHRYRDGGTSIHWLNELAKAAPLAFLEQLLPFMRLAISRSIEGVSKPANDSIWHWRCWDQTEVRSVDLLDLVRASLAQVARENPQAAVRLLRAMEPETYITSLHFLLETVAANPKSLRDLLVEQLGNPGLFKAGWYNADAHSAGCALAAAMPWLTPDECERCEAAILALRPEIDSAKRALARRESTEGEPPLVPKLNDYPTWCLNDSGRREWSVLRQIGAERLSSHALRRLAELDRKFIGQKPEQPDGIRGGMVRSPIDGERTKFMNDAAWVSAIAKFGFPRERRFRGEDGLRGGARELSCELKERAKEAPERFLALLGQFPKGTHKDFAWGITAGIAEAKPDADMIERVLIAMEANPAAKADDRSLIWMIRACKSPIGPLAEALLLAVAAKADDITEMSDINRGERAKEPDWKQAFTLGSDLRGKAINSARGAALEILGSVCWPSKEAFEKHRSTISAIVGAPAAAYVQSALSGLLMCALKHEGKPGVEWVLRTARACPEALYSHQGQQIVSWVADLDIEGFAQLINLYLINTDPLARGFGALAVFRHCLNDQDWLPLAENLLEADAEYRSAAAAIAAANFDSARFGTTCTTWLVRLFDDDEKVVRNEASDCFRQMKVTNIAAHAELFEAYSASKYFESDRTYFLHRLEHAAPGLDDLVLKLLEHTVRERTDSGQDPRAYELHEVGELVLKLYASNIEHPIRRARALDLIDRLVERGLMGMQKLDAV</sequence>
<dbReference type="GeneID" id="61050804"/>
<evidence type="ECO:0008006" key="3">
    <source>
        <dbReference type="Google" id="ProtNLM"/>
    </source>
</evidence>
<dbReference type="SUPFAM" id="SSF52540">
    <property type="entry name" value="P-loop containing nucleoside triphosphate hydrolases"/>
    <property type="match status" value="1"/>
</dbReference>
<evidence type="ECO:0000313" key="1">
    <source>
        <dbReference type="EMBL" id="PWJ94792.1"/>
    </source>
</evidence>
<comment type="caution">
    <text evidence="1">The sequence shown here is derived from an EMBL/GenBank/DDBJ whole genome shotgun (WGS) entry which is preliminary data.</text>
</comment>
<dbReference type="RefSeq" id="WP_109660644.1">
    <property type="nucleotide sequence ID" value="NZ_QGGH01000001.1"/>
</dbReference>
<protein>
    <recommendedName>
        <fullName evidence="3">ATP-binding protein</fullName>
    </recommendedName>
</protein>
<reference evidence="1 2" key="1">
    <citation type="submission" date="2018-05" db="EMBL/GenBank/DDBJ databases">
        <title>Genomic Encyclopedia of Type Strains, Phase IV (KMG-IV): sequencing the most valuable type-strain genomes for metagenomic binning, comparative biology and taxonomic classification.</title>
        <authorList>
            <person name="Goeker M."/>
        </authorList>
    </citation>
    <scope>NUCLEOTIDE SEQUENCE [LARGE SCALE GENOMIC DNA]</scope>
    <source>
        <strain evidence="1 2">DSM 2626</strain>
    </source>
</reference>
<proteinExistence type="predicted"/>
<name>A0A8E3B868_RHILI</name>
<accession>A0A8E3B868</accession>
<dbReference type="Proteomes" id="UP000245631">
    <property type="component" value="Unassembled WGS sequence"/>
</dbReference>
<dbReference type="EMBL" id="QGGH01000001">
    <property type="protein sequence ID" value="PWJ94792.1"/>
    <property type="molecule type" value="Genomic_DNA"/>
</dbReference>
<gene>
    <name evidence="1" type="ORF">C8D77_1011478</name>
</gene>
<organism evidence="1 2">
    <name type="scientific">Rhizobium loti</name>
    <name type="common">Mesorhizobium loti</name>
    <dbReference type="NCBI Taxonomy" id="381"/>
    <lineage>
        <taxon>Bacteria</taxon>
        <taxon>Pseudomonadati</taxon>
        <taxon>Pseudomonadota</taxon>
        <taxon>Alphaproteobacteria</taxon>
        <taxon>Hyphomicrobiales</taxon>
        <taxon>Phyllobacteriaceae</taxon>
        <taxon>Mesorhizobium</taxon>
    </lineage>
</organism>